<dbReference type="SUPFAM" id="SSF56601">
    <property type="entry name" value="beta-lactamase/transpeptidase-like"/>
    <property type="match status" value="1"/>
</dbReference>
<comment type="caution">
    <text evidence="3">The sequence shown here is derived from an EMBL/GenBank/DDBJ whole genome shotgun (WGS) entry which is preliminary data.</text>
</comment>
<evidence type="ECO:0000259" key="2">
    <source>
        <dbReference type="PROSITE" id="PS51272"/>
    </source>
</evidence>
<gene>
    <name evidence="3" type="ORF">J2Z32_001306</name>
</gene>
<feature type="domain" description="SLH" evidence="2">
    <location>
        <begin position="534"/>
        <end position="597"/>
    </location>
</feature>
<organism evidence="3 4">
    <name type="scientific">Paenibacillus turicensis</name>
    <dbReference type="NCBI Taxonomy" id="160487"/>
    <lineage>
        <taxon>Bacteria</taxon>
        <taxon>Bacillati</taxon>
        <taxon>Bacillota</taxon>
        <taxon>Bacilli</taxon>
        <taxon>Bacillales</taxon>
        <taxon>Paenibacillaceae</taxon>
        <taxon>Paenibacillus</taxon>
    </lineage>
</organism>
<dbReference type="InterPro" id="IPR012338">
    <property type="entry name" value="Beta-lactam/transpept-like"/>
</dbReference>
<dbReference type="InterPro" id="IPR050491">
    <property type="entry name" value="AmpC-like"/>
</dbReference>
<dbReference type="Proteomes" id="UP001519272">
    <property type="component" value="Unassembled WGS sequence"/>
</dbReference>
<dbReference type="Pfam" id="PF00144">
    <property type="entry name" value="Beta-lactamase"/>
    <property type="match status" value="1"/>
</dbReference>
<proteinExistence type="predicted"/>
<dbReference type="Gene3D" id="3.40.710.10">
    <property type="entry name" value="DD-peptidase/beta-lactamase superfamily"/>
    <property type="match status" value="1"/>
</dbReference>
<name>A0ABS4FQ26_9BACL</name>
<evidence type="ECO:0000313" key="4">
    <source>
        <dbReference type="Proteomes" id="UP001519272"/>
    </source>
</evidence>
<feature type="domain" description="SLH" evidence="2">
    <location>
        <begin position="476"/>
        <end position="533"/>
    </location>
</feature>
<evidence type="ECO:0000256" key="1">
    <source>
        <dbReference type="SAM" id="SignalP"/>
    </source>
</evidence>
<reference evidence="3 4" key="1">
    <citation type="submission" date="2021-03" db="EMBL/GenBank/DDBJ databases">
        <title>Genomic Encyclopedia of Type Strains, Phase IV (KMG-IV): sequencing the most valuable type-strain genomes for metagenomic binning, comparative biology and taxonomic classification.</title>
        <authorList>
            <person name="Goeker M."/>
        </authorList>
    </citation>
    <scope>NUCLEOTIDE SEQUENCE [LARGE SCALE GENOMIC DNA]</scope>
    <source>
        <strain evidence="3 4">DSM 14349</strain>
    </source>
</reference>
<dbReference type="InterPro" id="IPR001466">
    <property type="entry name" value="Beta-lactam-related"/>
</dbReference>
<feature type="signal peptide" evidence="1">
    <location>
        <begin position="1"/>
        <end position="21"/>
    </location>
</feature>
<dbReference type="PROSITE" id="PS51272">
    <property type="entry name" value="SLH"/>
    <property type="match status" value="2"/>
</dbReference>
<dbReference type="InterPro" id="IPR001119">
    <property type="entry name" value="SLH_dom"/>
</dbReference>
<evidence type="ECO:0000313" key="3">
    <source>
        <dbReference type="EMBL" id="MBP1904683.1"/>
    </source>
</evidence>
<keyword evidence="1" id="KW-0732">Signal</keyword>
<accession>A0ABS4FQ26</accession>
<dbReference type="Pfam" id="PF00395">
    <property type="entry name" value="SLH"/>
    <property type="match status" value="2"/>
</dbReference>
<keyword evidence="4" id="KW-1185">Reference proteome</keyword>
<dbReference type="RefSeq" id="WP_210088349.1">
    <property type="nucleotide sequence ID" value="NZ_JAGGKG010000004.1"/>
</dbReference>
<protein>
    <submittedName>
        <fullName evidence="3">CubicO group peptidase (Beta-lactamase class C family)</fullName>
    </submittedName>
</protein>
<dbReference type="PANTHER" id="PTHR46825:SF9">
    <property type="entry name" value="BETA-LACTAMASE-RELATED DOMAIN-CONTAINING PROTEIN"/>
    <property type="match status" value="1"/>
</dbReference>
<dbReference type="EMBL" id="JAGGKG010000004">
    <property type="protein sequence ID" value="MBP1904683.1"/>
    <property type="molecule type" value="Genomic_DNA"/>
</dbReference>
<feature type="chain" id="PRO_5046897652" evidence="1">
    <location>
        <begin position="22"/>
        <end position="659"/>
    </location>
</feature>
<dbReference type="PANTHER" id="PTHR46825">
    <property type="entry name" value="D-ALANYL-D-ALANINE-CARBOXYPEPTIDASE/ENDOPEPTIDASE AMPH"/>
    <property type="match status" value="1"/>
</dbReference>
<sequence length="659" mass="73009">MKKLVILALSTILLTTSPLLAVGSESQIPVDLNKENVVKFSDNFFKQQEVKDQLAGAGVVIVKDNKIILNEGYGYADVENKTPFDAEKTIFRLASVSKFLTSIGVMQLAEKQQIDLDQDIGQYLPQLGIENTTGAPLTAKHLMTNTSGFDLGRSAVRGKTYTLEEYVKQTKPSVVLKPGEAYKYNNYGFALLGYLIEQRSGLSFEAYMLQHLFKPLGMEQSYVLMNEEVKTNLATPYDAMLNPLPQMPNIPDSLPEGGMFSTGNDVAQLLLAVLNGGELQGRPGSSILSKTSLQQMQKNSVSINPAIAGSGYGLEASYPHLYNGYNVVEKGGDLPGFHTSLWLMPEENVGIFIVLNRDQGNLRQLFLQQFMNRYFPAKDSQAPPSVITKPTKGVLLSYEGMYKDLRFPAWRYDIKANVEQGTLIVTSPLGKHVLTWADDHLFYDSNGTPAGFKGNKTGNMYFFYNKPGSWSQKMPTPILYDDVPTNYPYANYIYNLTQMGLFASDSSLFQPEKPMSRGDFIALLLRLTDFPLSVSPSSFEDTIGNRNEAAIQTAIEAGIVSGFSDGTFRPDEVLTREQAATILWKLVKYGLGATPVEAKLQGEVSPWANEAVQYVVGRKMYGPDVNETADGVDYLAKNYLLKQEAAVLIDLFSQNLYKR</sequence>